<reference evidence="2" key="1">
    <citation type="submission" date="2021-01" db="EMBL/GenBank/DDBJ databases">
        <authorList>
            <person name="Corre E."/>
            <person name="Pelletier E."/>
            <person name="Niang G."/>
            <person name="Scheremetjew M."/>
            <person name="Finn R."/>
            <person name="Kale V."/>
            <person name="Holt S."/>
            <person name="Cochrane G."/>
            <person name="Meng A."/>
            <person name="Brown T."/>
            <person name="Cohen L."/>
        </authorList>
    </citation>
    <scope>NUCLEOTIDE SEQUENCE</scope>
    <source>
        <strain evidence="2">CCMP1452</strain>
    </source>
</reference>
<proteinExistence type="predicted"/>
<feature type="compositionally biased region" description="Basic residues" evidence="1">
    <location>
        <begin position="309"/>
        <end position="320"/>
    </location>
</feature>
<dbReference type="EMBL" id="HBHI01016125">
    <property type="protein sequence ID" value="CAD9675955.1"/>
    <property type="molecule type" value="Transcribed_RNA"/>
</dbReference>
<dbReference type="AlphaFoldDB" id="A0A7S2RN39"/>
<evidence type="ECO:0008006" key="3">
    <source>
        <dbReference type="Google" id="ProtNLM"/>
    </source>
</evidence>
<accession>A0A7S2RN39</accession>
<organism evidence="2">
    <name type="scientific">Eucampia antarctica</name>
    <dbReference type="NCBI Taxonomy" id="49252"/>
    <lineage>
        <taxon>Eukaryota</taxon>
        <taxon>Sar</taxon>
        <taxon>Stramenopiles</taxon>
        <taxon>Ochrophyta</taxon>
        <taxon>Bacillariophyta</taxon>
        <taxon>Mediophyceae</taxon>
        <taxon>Biddulphiophycidae</taxon>
        <taxon>Hemiaulales</taxon>
        <taxon>Hemiaulaceae</taxon>
        <taxon>Eucampia</taxon>
    </lineage>
</organism>
<dbReference type="InterPro" id="IPR029058">
    <property type="entry name" value="AB_hydrolase_fold"/>
</dbReference>
<dbReference type="SUPFAM" id="SSF53474">
    <property type="entry name" value="alpha/beta-Hydrolases"/>
    <property type="match status" value="1"/>
</dbReference>
<sequence>MFKTFCIQAETGTIGSQTRYICGVLMTVTEPKDNAIGITFLLTGASMPLKSYTSIRRVLLHVNQVVVEYRYNSFSSTSKNHHYIASIIHDAFLYLKNEYTTVEKYGIVGHGIGGKIALLVASKFDDSKDTSLEIVLALDPIDISPTEFANGKLNFNKCKSSVFVTDTGSIKINGANDIYRRHTNTVKILSHSGAGHLAYCDRVDEIPFWNRNHRLDKGTSIRNSQIKKRTHKTILASFRWDRHLSLDPFEAQKKRQSMRQSILQINLSPEPAVLEVEEIEDISEIESKFPVSDDSDDSTNSKDNSYVKDKKKNRRSKKYKLFGSSHKNDSDDDNDTKRRKRDKAKSGFKKTGKTIGKVFNPI</sequence>
<gene>
    <name evidence="2" type="ORF">EANT1437_LOCUS8288</name>
</gene>
<evidence type="ECO:0000256" key="1">
    <source>
        <dbReference type="SAM" id="MobiDB-lite"/>
    </source>
</evidence>
<feature type="compositionally biased region" description="Basic residues" evidence="1">
    <location>
        <begin position="337"/>
        <end position="352"/>
    </location>
</feature>
<feature type="region of interest" description="Disordered" evidence="1">
    <location>
        <begin position="289"/>
        <end position="362"/>
    </location>
</feature>
<protein>
    <recommendedName>
        <fullName evidence="3">Chlorophyllase</fullName>
    </recommendedName>
</protein>
<name>A0A7S2RN39_9STRA</name>
<evidence type="ECO:0000313" key="2">
    <source>
        <dbReference type="EMBL" id="CAD9675955.1"/>
    </source>
</evidence>